<protein>
    <recommendedName>
        <fullName evidence="1">HDOD domain-containing protein</fullName>
    </recommendedName>
</protein>
<organism evidence="2 3">
    <name type="scientific">Roseateles chitinivorans</name>
    <dbReference type="NCBI Taxonomy" id="2917965"/>
    <lineage>
        <taxon>Bacteria</taxon>
        <taxon>Pseudomonadati</taxon>
        <taxon>Pseudomonadota</taxon>
        <taxon>Betaproteobacteria</taxon>
        <taxon>Burkholderiales</taxon>
        <taxon>Sphaerotilaceae</taxon>
        <taxon>Roseateles</taxon>
    </lineage>
</organism>
<feature type="domain" description="HDOD" evidence="1">
    <location>
        <begin position="21"/>
        <end position="212"/>
    </location>
</feature>
<accession>A0A2G9C7W0</accession>
<gene>
    <name evidence="2" type="ORF">CS062_14595</name>
</gene>
<sequence length="282" mass="30461">MTPTTPVFASAERFLGGHASLPVMPEVGRKLLRSLDDDGVSLGQIAELIGKDSTLAAKVLRLANSARYSPSHTIGTLQDAAMALGLETLRNLAMAASISATFPEVKGLDRQRFWRHSVRTAGYARLLAKLLQGDADTAYLAGLMLRTGQLMMAMSEPDQVADVEAHAAEPGSRFSLEMHRFGCTHADVTAALAAHWHFPADLVEAFKDANAPLEIRPFSMLAAILHLAEVLADACDQSSDRVAALELAVPELVEHLHMDLDFLRLRLDGCGDPGQDVELMLK</sequence>
<dbReference type="Pfam" id="PF08668">
    <property type="entry name" value="HDOD"/>
    <property type="match status" value="1"/>
</dbReference>
<proteinExistence type="predicted"/>
<dbReference type="InterPro" id="IPR052340">
    <property type="entry name" value="RNase_Y/CdgJ"/>
</dbReference>
<dbReference type="EMBL" id="PEOG01000037">
    <property type="protein sequence ID" value="PIM52477.1"/>
    <property type="molecule type" value="Genomic_DNA"/>
</dbReference>
<dbReference type="InterPro" id="IPR013976">
    <property type="entry name" value="HDOD"/>
</dbReference>
<keyword evidence="3" id="KW-1185">Reference proteome</keyword>
<reference evidence="2 3" key="1">
    <citation type="submission" date="2017-11" db="EMBL/GenBank/DDBJ databases">
        <title>Draft genome sequence of Mitsuaria sp. HWN-4.</title>
        <authorList>
            <person name="Gundlapally S.R."/>
        </authorList>
    </citation>
    <scope>NUCLEOTIDE SEQUENCE [LARGE SCALE GENOMIC DNA]</scope>
    <source>
        <strain evidence="2 3">HWN-4</strain>
    </source>
</reference>
<comment type="caution">
    <text evidence="2">The sequence shown here is derived from an EMBL/GenBank/DDBJ whole genome shotgun (WGS) entry which is preliminary data.</text>
</comment>
<dbReference type="SUPFAM" id="SSF109604">
    <property type="entry name" value="HD-domain/PDEase-like"/>
    <property type="match status" value="1"/>
</dbReference>
<evidence type="ECO:0000259" key="1">
    <source>
        <dbReference type="PROSITE" id="PS51833"/>
    </source>
</evidence>
<evidence type="ECO:0000313" key="3">
    <source>
        <dbReference type="Proteomes" id="UP000231501"/>
    </source>
</evidence>
<dbReference type="Gene3D" id="1.10.3210.10">
    <property type="entry name" value="Hypothetical protein af1432"/>
    <property type="match status" value="1"/>
</dbReference>
<dbReference type="AlphaFoldDB" id="A0A2G9C7W0"/>
<dbReference type="PANTHER" id="PTHR33525:SF3">
    <property type="entry name" value="RIBONUCLEASE Y"/>
    <property type="match status" value="1"/>
</dbReference>
<dbReference type="PANTHER" id="PTHR33525">
    <property type="match status" value="1"/>
</dbReference>
<name>A0A2G9C7W0_9BURK</name>
<dbReference type="Proteomes" id="UP000231501">
    <property type="component" value="Unassembled WGS sequence"/>
</dbReference>
<dbReference type="PROSITE" id="PS51833">
    <property type="entry name" value="HDOD"/>
    <property type="match status" value="1"/>
</dbReference>
<evidence type="ECO:0000313" key="2">
    <source>
        <dbReference type="EMBL" id="PIM52477.1"/>
    </source>
</evidence>